<gene>
    <name evidence="2" type="ORF">SAMN05421504_1011176</name>
</gene>
<feature type="transmembrane region" description="Helical" evidence="1">
    <location>
        <begin position="77"/>
        <end position="100"/>
    </location>
</feature>
<keyword evidence="1" id="KW-0812">Transmembrane</keyword>
<keyword evidence="3" id="KW-1185">Reference proteome</keyword>
<evidence type="ECO:0000256" key="1">
    <source>
        <dbReference type="SAM" id="Phobius"/>
    </source>
</evidence>
<keyword evidence="1" id="KW-0472">Membrane</keyword>
<keyword evidence="1" id="KW-1133">Transmembrane helix</keyword>
<feature type="transmembrane region" description="Helical" evidence="1">
    <location>
        <begin position="47"/>
        <end position="70"/>
    </location>
</feature>
<name>A0A1H2VBY0_9PSEU</name>
<reference evidence="2 3" key="1">
    <citation type="submission" date="2016-10" db="EMBL/GenBank/DDBJ databases">
        <authorList>
            <person name="de Groot N.N."/>
        </authorList>
    </citation>
    <scope>NUCLEOTIDE SEQUENCE [LARGE SCALE GENOMIC DNA]</scope>
    <source>
        <strain evidence="2 3">CPCC 202699</strain>
    </source>
</reference>
<protein>
    <submittedName>
        <fullName evidence="2">Uncharacterized protein</fullName>
    </submittedName>
</protein>
<proteinExistence type="predicted"/>
<dbReference type="OrthoDB" id="3543536at2"/>
<evidence type="ECO:0000313" key="2">
    <source>
        <dbReference type="EMBL" id="SDW65858.1"/>
    </source>
</evidence>
<sequence>MTRGISLFVCWCSVVFTVGTALQNFVIVDLAMLEHTMRLAGAPPADAAGFLTGFRLVGWVFIVGNALGVLALTRRRWVLWLVVVVNLGQAAGVFAIRPVVFRAMYELYGPVGLLPSVVTDGGAVVLLVVLATWWVRARRRLPVG</sequence>
<organism evidence="2 3">
    <name type="scientific">Amycolatopsis xylanica</name>
    <dbReference type="NCBI Taxonomy" id="589385"/>
    <lineage>
        <taxon>Bacteria</taxon>
        <taxon>Bacillati</taxon>
        <taxon>Actinomycetota</taxon>
        <taxon>Actinomycetes</taxon>
        <taxon>Pseudonocardiales</taxon>
        <taxon>Pseudonocardiaceae</taxon>
        <taxon>Amycolatopsis</taxon>
    </lineage>
</organism>
<dbReference type="Proteomes" id="UP000199515">
    <property type="component" value="Unassembled WGS sequence"/>
</dbReference>
<feature type="transmembrane region" description="Helical" evidence="1">
    <location>
        <begin position="112"/>
        <end position="135"/>
    </location>
</feature>
<accession>A0A1H2VBY0</accession>
<evidence type="ECO:0000313" key="3">
    <source>
        <dbReference type="Proteomes" id="UP000199515"/>
    </source>
</evidence>
<dbReference type="EMBL" id="FNON01000001">
    <property type="protein sequence ID" value="SDW65858.1"/>
    <property type="molecule type" value="Genomic_DNA"/>
</dbReference>
<dbReference type="AlphaFoldDB" id="A0A1H2VBY0"/>